<dbReference type="PANTHER" id="PTHR24559:SF454">
    <property type="entry name" value="RIBONUCLEASE H"/>
    <property type="match status" value="1"/>
</dbReference>
<gene>
    <name evidence="1" type="ORF">QTP70_002230</name>
</gene>
<dbReference type="Gene3D" id="3.30.70.270">
    <property type="match status" value="1"/>
</dbReference>
<accession>A0AAE0QWH7</accession>
<evidence type="ECO:0000313" key="2">
    <source>
        <dbReference type="Proteomes" id="UP001274896"/>
    </source>
</evidence>
<keyword evidence="2" id="KW-1185">Reference proteome</keyword>
<dbReference type="AlphaFoldDB" id="A0AAE0QWH7"/>
<dbReference type="SUPFAM" id="SSF56672">
    <property type="entry name" value="DNA/RNA polymerases"/>
    <property type="match status" value="1"/>
</dbReference>
<sequence length="76" mass="8484">MESLKSPIVVVPKPDSSLHLCNDFQRLNQILEFDSYPLPQVDDPVERLGKAGFVSTLDLTKGYWQAFICRGSTVAT</sequence>
<proteinExistence type="predicted"/>
<evidence type="ECO:0000313" key="1">
    <source>
        <dbReference type="EMBL" id="KAK3535045.1"/>
    </source>
</evidence>
<protein>
    <submittedName>
        <fullName evidence="1">Uncharacterized protein</fullName>
    </submittedName>
</protein>
<reference evidence="1" key="1">
    <citation type="submission" date="2023-06" db="EMBL/GenBank/DDBJ databases">
        <title>Male Hemibagrus guttatus genome.</title>
        <authorList>
            <person name="Bian C."/>
        </authorList>
    </citation>
    <scope>NUCLEOTIDE SEQUENCE</scope>
    <source>
        <strain evidence="1">Male_cb2023</strain>
        <tissue evidence="1">Muscle</tissue>
    </source>
</reference>
<dbReference type="Proteomes" id="UP001274896">
    <property type="component" value="Unassembled WGS sequence"/>
</dbReference>
<dbReference type="Gene3D" id="3.10.10.10">
    <property type="entry name" value="HIV Type 1 Reverse Transcriptase, subunit A, domain 1"/>
    <property type="match status" value="1"/>
</dbReference>
<dbReference type="PANTHER" id="PTHR24559">
    <property type="entry name" value="TRANSPOSON TY3-I GAG-POL POLYPROTEIN"/>
    <property type="match status" value="1"/>
</dbReference>
<name>A0AAE0QWH7_9TELE</name>
<dbReference type="InterPro" id="IPR043128">
    <property type="entry name" value="Rev_trsase/Diguanyl_cyclase"/>
</dbReference>
<dbReference type="InterPro" id="IPR053134">
    <property type="entry name" value="RNA-dir_DNA_polymerase"/>
</dbReference>
<comment type="caution">
    <text evidence="1">The sequence shown here is derived from an EMBL/GenBank/DDBJ whole genome shotgun (WGS) entry which is preliminary data.</text>
</comment>
<dbReference type="EMBL" id="JAUCMX010000009">
    <property type="protein sequence ID" value="KAK3535045.1"/>
    <property type="molecule type" value="Genomic_DNA"/>
</dbReference>
<dbReference type="InterPro" id="IPR043502">
    <property type="entry name" value="DNA/RNA_pol_sf"/>
</dbReference>
<organism evidence="1 2">
    <name type="scientific">Hemibagrus guttatus</name>
    <dbReference type="NCBI Taxonomy" id="175788"/>
    <lineage>
        <taxon>Eukaryota</taxon>
        <taxon>Metazoa</taxon>
        <taxon>Chordata</taxon>
        <taxon>Craniata</taxon>
        <taxon>Vertebrata</taxon>
        <taxon>Euteleostomi</taxon>
        <taxon>Actinopterygii</taxon>
        <taxon>Neopterygii</taxon>
        <taxon>Teleostei</taxon>
        <taxon>Ostariophysi</taxon>
        <taxon>Siluriformes</taxon>
        <taxon>Bagridae</taxon>
        <taxon>Hemibagrus</taxon>
    </lineage>
</organism>